<accession>A0A2U8P0P7</accession>
<reference evidence="1 2" key="1">
    <citation type="journal article" date="2014" name="Int. J. Syst. Evol. Microbiol.">
        <title>Bradyrhizobium ottawaense sp. nov., a symbiotic nitrogen fixing bacterium from root nodules of soybeans in Canada.</title>
        <authorList>
            <person name="Yu X."/>
            <person name="Cloutier S."/>
            <person name="Tambong J.T."/>
            <person name="Bromfield E.S."/>
        </authorList>
    </citation>
    <scope>NUCLEOTIDE SEQUENCE [LARGE SCALE GENOMIC DNA]</scope>
    <source>
        <strain evidence="1 2">OO99</strain>
    </source>
</reference>
<evidence type="ECO:0000313" key="1">
    <source>
        <dbReference type="EMBL" id="AWL91248.1"/>
    </source>
</evidence>
<dbReference type="Proteomes" id="UP000215703">
    <property type="component" value="Chromosome"/>
</dbReference>
<reference evidence="1 2" key="2">
    <citation type="journal article" date="2017" name="Syst. Appl. Microbiol.">
        <title>Soybeans inoculated with root zone soils of Canadian native legumes harbour diverse and novel Bradyrhizobium spp. that possess agricultural potential.</title>
        <authorList>
            <person name="Bromfield E.S.P."/>
            <person name="Cloutier S."/>
            <person name="Tambong J.T."/>
            <person name="Tran Thi T.V."/>
        </authorList>
    </citation>
    <scope>NUCLEOTIDE SEQUENCE [LARGE SCALE GENOMIC DNA]</scope>
    <source>
        <strain evidence="1 2">OO99</strain>
    </source>
</reference>
<sequence>MTGDAAEHKPYPAEFGRSLLVAKDELFAGRRIVVALSAGPRLSGRKGVILGPGATATQVKVLLDGAKGYVTLHVPRSSGGSSQVAHRGRRLPAFCAIKLSDGLSCTVRKGVELLRRTWLSP</sequence>
<name>A0A2U8P0P7_9BRAD</name>
<proteinExistence type="predicted"/>
<organism evidence="1 2">
    <name type="scientific">Bradyrhizobium ottawaense</name>
    <dbReference type="NCBI Taxonomy" id="931866"/>
    <lineage>
        <taxon>Bacteria</taxon>
        <taxon>Pseudomonadati</taxon>
        <taxon>Pseudomonadota</taxon>
        <taxon>Alphaproteobacteria</taxon>
        <taxon>Hyphomicrobiales</taxon>
        <taxon>Nitrobacteraceae</taxon>
        <taxon>Bradyrhizobium</taxon>
    </lineage>
</organism>
<dbReference type="AlphaFoldDB" id="A0A2U8P0P7"/>
<gene>
    <name evidence="1" type="ORF">CIT37_02225</name>
</gene>
<evidence type="ECO:0000313" key="2">
    <source>
        <dbReference type="Proteomes" id="UP000215703"/>
    </source>
</evidence>
<protein>
    <submittedName>
        <fullName evidence="1">Uncharacterized protein</fullName>
    </submittedName>
</protein>
<dbReference type="EMBL" id="CP029425">
    <property type="protein sequence ID" value="AWL91248.1"/>
    <property type="molecule type" value="Genomic_DNA"/>
</dbReference>